<dbReference type="EMBL" id="CAJVPV010006948">
    <property type="protein sequence ID" value="CAG8612746.1"/>
    <property type="molecule type" value="Genomic_DNA"/>
</dbReference>
<proteinExistence type="predicted"/>
<comment type="caution">
    <text evidence="1">The sequence shown here is derived from an EMBL/GenBank/DDBJ whole genome shotgun (WGS) entry which is preliminary data.</text>
</comment>
<name>A0A9N9GMM3_9GLOM</name>
<reference evidence="1" key="1">
    <citation type="submission" date="2021-06" db="EMBL/GenBank/DDBJ databases">
        <authorList>
            <person name="Kallberg Y."/>
            <person name="Tangrot J."/>
            <person name="Rosling A."/>
        </authorList>
    </citation>
    <scope>NUCLEOTIDE SEQUENCE</scope>
    <source>
        <strain evidence="1">CL551</strain>
    </source>
</reference>
<evidence type="ECO:0000313" key="2">
    <source>
        <dbReference type="Proteomes" id="UP000789342"/>
    </source>
</evidence>
<evidence type="ECO:0000313" key="1">
    <source>
        <dbReference type="EMBL" id="CAG8612746.1"/>
    </source>
</evidence>
<protein>
    <submittedName>
        <fullName evidence="1">7826_t:CDS:1</fullName>
    </submittedName>
</protein>
<dbReference type="AlphaFoldDB" id="A0A9N9GMM3"/>
<dbReference type="OrthoDB" id="2406181at2759"/>
<dbReference type="Proteomes" id="UP000789342">
    <property type="component" value="Unassembled WGS sequence"/>
</dbReference>
<organism evidence="1 2">
    <name type="scientific">Acaulospora morrowiae</name>
    <dbReference type="NCBI Taxonomy" id="94023"/>
    <lineage>
        <taxon>Eukaryota</taxon>
        <taxon>Fungi</taxon>
        <taxon>Fungi incertae sedis</taxon>
        <taxon>Mucoromycota</taxon>
        <taxon>Glomeromycotina</taxon>
        <taxon>Glomeromycetes</taxon>
        <taxon>Diversisporales</taxon>
        <taxon>Acaulosporaceae</taxon>
        <taxon>Acaulospora</taxon>
    </lineage>
</organism>
<feature type="non-terminal residue" evidence="1">
    <location>
        <position position="206"/>
    </location>
</feature>
<keyword evidence="2" id="KW-1185">Reference proteome</keyword>
<accession>A0A9N9GMM3</accession>
<gene>
    <name evidence="1" type="ORF">AMORRO_LOCUS8296</name>
</gene>
<sequence>MLITHSSAGVLTATMRFLSTIYILGLKVIVSYWNSKHNLSICKNNMRLVNVVYLKHVNKQGVPQFTLQQFESVGKNAQIRYHCPARYTGTTISLPSGKLIGYARDFRSEQCPECRDHNVEQPERLKDMSREEKLLAFIREVTTEIMEVDNDSSEVLSPDNYRPFEFLRKLCRKIGKADSETIYWYYEFGLALTIRINELVENGQKR</sequence>